<feature type="signal peptide" evidence="1">
    <location>
        <begin position="1"/>
        <end position="32"/>
    </location>
</feature>
<dbReference type="EMBL" id="SLWS01000001">
    <property type="protein sequence ID" value="TCO65858.1"/>
    <property type="molecule type" value="Genomic_DNA"/>
</dbReference>
<dbReference type="OrthoDB" id="4649568at2"/>
<evidence type="ECO:0000313" key="2">
    <source>
        <dbReference type="EMBL" id="TCO65858.1"/>
    </source>
</evidence>
<dbReference type="AlphaFoldDB" id="A0A4R2K7Q7"/>
<dbReference type="Gene3D" id="2.130.10.10">
    <property type="entry name" value="YVTN repeat-like/Quinoprotein amine dehydrogenase"/>
    <property type="match status" value="2"/>
</dbReference>
<organism evidence="2 3">
    <name type="scientific">Actinocrispum wychmicini</name>
    <dbReference type="NCBI Taxonomy" id="1213861"/>
    <lineage>
        <taxon>Bacteria</taxon>
        <taxon>Bacillati</taxon>
        <taxon>Actinomycetota</taxon>
        <taxon>Actinomycetes</taxon>
        <taxon>Pseudonocardiales</taxon>
        <taxon>Pseudonocardiaceae</taxon>
        <taxon>Actinocrispum</taxon>
    </lineage>
</organism>
<keyword evidence="1" id="KW-0732">Signal</keyword>
<evidence type="ECO:0000313" key="3">
    <source>
        <dbReference type="Proteomes" id="UP000295680"/>
    </source>
</evidence>
<dbReference type="InterPro" id="IPR011045">
    <property type="entry name" value="N2O_reductase_N"/>
</dbReference>
<proteinExistence type="predicted"/>
<sequence length="373" mass="38971">MNGIGYRLARRAAAVAAAVVLVTPLAPTAATAPVQSSVDFGKYPHGMTTSADGSKVYAAVQDYGQGYGNPAVAVVSAATRQFIKWIVLPAGSNARYLVAGPTGNRIYALVSGGVVLIDTVTDSVSAYVPFPAQPLPFPNWMPGEVTDLAVSPDGATLYFTQYGPSTFRQSRPGRVLVFSAATQTFTGVVGLDSAPGNTFAVQRVAVSPNGNDVYVVTGGPPVHLDARTNPPSIRGAVTIPGPFGSDSNALVVSRDGTRLYVGAFQDGNVYVVDTATDRTTATITVQPGYDSLVQVIVGHSAGRLYVAEFYNNGAPRVAVVDTNTNLVSGWITPTGVVDIWSIALSPDDRTLYALDEVSWATNAARLDILDNIA</sequence>
<dbReference type="NCBIfam" id="TIGR02276">
    <property type="entry name" value="beta_rpt_yvtn"/>
    <property type="match status" value="1"/>
</dbReference>
<dbReference type="SUPFAM" id="SSF50974">
    <property type="entry name" value="Nitrous oxide reductase, N-terminal domain"/>
    <property type="match status" value="1"/>
</dbReference>
<dbReference type="PANTHER" id="PTHR47197">
    <property type="entry name" value="PROTEIN NIRF"/>
    <property type="match status" value="1"/>
</dbReference>
<reference evidence="2 3" key="1">
    <citation type="submission" date="2019-03" db="EMBL/GenBank/DDBJ databases">
        <title>Genomic Encyclopedia of Type Strains, Phase IV (KMG-IV): sequencing the most valuable type-strain genomes for metagenomic binning, comparative biology and taxonomic classification.</title>
        <authorList>
            <person name="Goeker M."/>
        </authorList>
    </citation>
    <scope>NUCLEOTIDE SEQUENCE [LARGE SCALE GENOMIC DNA]</scope>
    <source>
        <strain evidence="2 3">DSM 45934</strain>
    </source>
</reference>
<gene>
    <name evidence="2" type="ORF">EV192_1011650</name>
</gene>
<comment type="caution">
    <text evidence="2">The sequence shown here is derived from an EMBL/GenBank/DDBJ whole genome shotgun (WGS) entry which is preliminary data.</text>
</comment>
<keyword evidence="3" id="KW-1185">Reference proteome</keyword>
<name>A0A4R2K7Q7_9PSEU</name>
<dbReference type="Proteomes" id="UP000295680">
    <property type="component" value="Unassembled WGS sequence"/>
</dbReference>
<dbReference type="InterPro" id="IPR011964">
    <property type="entry name" value="YVTN_b-propeller_repeat"/>
</dbReference>
<accession>A0A4R2K7Q7</accession>
<dbReference type="InterPro" id="IPR051200">
    <property type="entry name" value="Host-pathogen_enzymatic-act"/>
</dbReference>
<dbReference type="PANTHER" id="PTHR47197:SF3">
    <property type="entry name" value="DIHYDRO-HEME D1 DEHYDROGENASE"/>
    <property type="match status" value="1"/>
</dbReference>
<feature type="chain" id="PRO_5020247887" evidence="1">
    <location>
        <begin position="33"/>
        <end position="373"/>
    </location>
</feature>
<protein>
    <submittedName>
        <fullName evidence="2">YVTN family beta-propeller protein</fullName>
    </submittedName>
</protein>
<dbReference type="InterPro" id="IPR015943">
    <property type="entry name" value="WD40/YVTN_repeat-like_dom_sf"/>
</dbReference>
<evidence type="ECO:0000256" key="1">
    <source>
        <dbReference type="SAM" id="SignalP"/>
    </source>
</evidence>